<organism evidence="1 2">
    <name type="scientific">Cannabis sativa</name>
    <name type="common">Hemp</name>
    <name type="synonym">Marijuana</name>
    <dbReference type="NCBI Taxonomy" id="3483"/>
    <lineage>
        <taxon>Eukaryota</taxon>
        <taxon>Viridiplantae</taxon>
        <taxon>Streptophyta</taxon>
        <taxon>Embryophyta</taxon>
        <taxon>Tracheophyta</taxon>
        <taxon>Spermatophyta</taxon>
        <taxon>Magnoliopsida</taxon>
        <taxon>eudicotyledons</taxon>
        <taxon>Gunneridae</taxon>
        <taxon>Pentapetalae</taxon>
        <taxon>rosids</taxon>
        <taxon>fabids</taxon>
        <taxon>Rosales</taxon>
        <taxon>Cannabaceae</taxon>
        <taxon>Cannabis</taxon>
    </lineage>
</organism>
<protein>
    <submittedName>
        <fullName evidence="1">Uncharacterized protein</fullName>
    </submittedName>
</protein>
<dbReference type="AlphaFoldDB" id="A0A7J6DLB5"/>
<gene>
    <name evidence="1" type="ORF">G4B88_018412</name>
</gene>
<accession>A0A7J6DLB5</accession>
<sequence>MALTLQLVDGPDLTIAIPTDKGKKRKTHLGFEGKAQDSEAVSLTLTSEIGCFCPSSGILVQS</sequence>
<comment type="caution">
    <text evidence="1">The sequence shown here is derived from an EMBL/GenBank/DDBJ whole genome shotgun (WGS) entry which is preliminary data.</text>
</comment>
<evidence type="ECO:0000313" key="2">
    <source>
        <dbReference type="Proteomes" id="UP000583929"/>
    </source>
</evidence>
<dbReference type="EMBL" id="JAATIQ010000901">
    <property type="protein sequence ID" value="KAF4346873.1"/>
    <property type="molecule type" value="Genomic_DNA"/>
</dbReference>
<dbReference type="Proteomes" id="UP000583929">
    <property type="component" value="Unassembled WGS sequence"/>
</dbReference>
<keyword evidence="2" id="KW-1185">Reference proteome</keyword>
<reference evidence="1 2" key="1">
    <citation type="journal article" date="2020" name="bioRxiv">
        <title>Sequence and annotation of 42 cannabis genomes reveals extensive copy number variation in cannabinoid synthesis and pathogen resistance genes.</title>
        <authorList>
            <person name="Mckernan K.J."/>
            <person name="Helbert Y."/>
            <person name="Kane L.T."/>
            <person name="Ebling H."/>
            <person name="Zhang L."/>
            <person name="Liu B."/>
            <person name="Eaton Z."/>
            <person name="Mclaughlin S."/>
            <person name="Kingan S."/>
            <person name="Baybayan P."/>
            <person name="Concepcion G."/>
            <person name="Jordan M."/>
            <person name="Riva A."/>
            <person name="Barbazuk W."/>
            <person name="Harkins T."/>
        </authorList>
    </citation>
    <scope>NUCLEOTIDE SEQUENCE [LARGE SCALE GENOMIC DNA]</scope>
    <source>
        <strain evidence="2">cv. Jamaican Lion 4</strain>
        <tissue evidence="1">Leaf</tissue>
    </source>
</reference>
<evidence type="ECO:0000313" key="1">
    <source>
        <dbReference type="EMBL" id="KAF4346873.1"/>
    </source>
</evidence>
<proteinExistence type="predicted"/>
<name>A0A7J6DLB5_CANSA</name>